<dbReference type="GO" id="GO:0005615">
    <property type="term" value="C:extracellular space"/>
    <property type="evidence" value="ECO:0007669"/>
    <property type="project" value="TreeGrafter"/>
</dbReference>
<reference evidence="5" key="1">
    <citation type="submission" date="2017-02" db="UniProtKB">
        <authorList>
            <consortium name="WormBaseParasite"/>
        </authorList>
    </citation>
    <scope>IDENTIFICATION</scope>
</reference>
<reference evidence="3 4" key="2">
    <citation type="submission" date="2018-11" db="EMBL/GenBank/DDBJ databases">
        <authorList>
            <consortium name="Pathogen Informatics"/>
        </authorList>
    </citation>
    <scope>NUCLEOTIDE SEQUENCE [LARGE SCALE GENOMIC DNA]</scope>
</reference>
<dbReference type="Proteomes" id="UP000267096">
    <property type="component" value="Unassembled WGS sequence"/>
</dbReference>
<organism evidence="5">
    <name type="scientific">Anisakis simplex</name>
    <name type="common">Herring worm</name>
    <dbReference type="NCBI Taxonomy" id="6269"/>
    <lineage>
        <taxon>Eukaryota</taxon>
        <taxon>Metazoa</taxon>
        <taxon>Ecdysozoa</taxon>
        <taxon>Nematoda</taxon>
        <taxon>Chromadorea</taxon>
        <taxon>Rhabditida</taxon>
        <taxon>Spirurina</taxon>
        <taxon>Ascaridomorpha</taxon>
        <taxon>Ascaridoidea</taxon>
        <taxon>Anisakidae</taxon>
        <taxon>Anisakis</taxon>
        <taxon>Anisakis simplex complex</taxon>
    </lineage>
</organism>
<dbReference type="InterPro" id="IPR050344">
    <property type="entry name" value="Peptidase_M1_aminopeptidases"/>
</dbReference>
<dbReference type="PANTHER" id="PTHR11533:SF299">
    <property type="entry name" value="AMINOPEPTIDASE"/>
    <property type="match status" value="1"/>
</dbReference>
<feature type="domain" description="ERAP1-like C-terminal" evidence="2">
    <location>
        <begin position="5"/>
        <end position="179"/>
    </location>
</feature>
<dbReference type="InterPro" id="IPR024571">
    <property type="entry name" value="ERAP1-like_C_dom"/>
</dbReference>
<dbReference type="GO" id="GO:0016020">
    <property type="term" value="C:membrane"/>
    <property type="evidence" value="ECO:0007669"/>
    <property type="project" value="TreeGrafter"/>
</dbReference>
<dbReference type="AlphaFoldDB" id="A0A0M3KFW9"/>
<proteinExistence type="inferred from homology"/>
<accession>A0A0M3KFW9</accession>
<comment type="similarity">
    <text evidence="1">Belongs to the peptidase M1 family.</text>
</comment>
<dbReference type="PANTHER" id="PTHR11533">
    <property type="entry name" value="PROTEASE M1 ZINC METALLOPROTEASE"/>
    <property type="match status" value="1"/>
</dbReference>
<dbReference type="GO" id="GO:0070006">
    <property type="term" value="F:metalloaminopeptidase activity"/>
    <property type="evidence" value="ECO:0007669"/>
    <property type="project" value="TreeGrafter"/>
</dbReference>
<dbReference type="GO" id="GO:0042277">
    <property type="term" value="F:peptide binding"/>
    <property type="evidence" value="ECO:0007669"/>
    <property type="project" value="TreeGrafter"/>
</dbReference>
<name>A0A0M3KFW9_ANISI</name>
<sequence>MARYLMMPYASRYEVGDSKDAAKKLFDTMMQDCAETTTGVEKCSHIPPDVREGVYCSAIKFGPQANFDFLLKLYHQQVKYQYYFYQEYHAMLAGLACTTSKENLKGLIPIVLNANTPEAAYRPLMYLTRNPIASDMMMEYFRSNAKQVLESGQIDLYLQSMTAAWQTQTRLDQFIQLCNDLESGDPQVPASVCAPHIASLRAQVSRAQRYLPDIVHIFYDRFVKEGDDPWDERLPHSLMPLKYNAFIQPYFPSSGAYPWYKNMTFDSVVDVSFRIYLSILNEHLFEFLFGLLF</sequence>
<dbReference type="GO" id="GO:0005737">
    <property type="term" value="C:cytoplasm"/>
    <property type="evidence" value="ECO:0007669"/>
    <property type="project" value="TreeGrafter"/>
</dbReference>
<dbReference type="WBParaSite" id="ASIM_0001988001-mRNA-1">
    <property type="protein sequence ID" value="ASIM_0001988001-mRNA-1"/>
    <property type="gene ID" value="ASIM_0001988001"/>
</dbReference>
<dbReference type="Gene3D" id="1.25.50.20">
    <property type="match status" value="1"/>
</dbReference>
<dbReference type="GO" id="GO:0006508">
    <property type="term" value="P:proteolysis"/>
    <property type="evidence" value="ECO:0007669"/>
    <property type="project" value="TreeGrafter"/>
</dbReference>
<dbReference type="Pfam" id="PF11838">
    <property type="entry name" value="ERAP1_C"/>
    <property type="match status" value="1"/>
</dbReference>
<evidence type="ECO:0000313" key="4">
    <source>
        <dbReference type="Proteomes" id="UP000267096"/>
    </source>
</evidence>
<dbReference type="GO" id="GO:0008270">
    <property type="term" value="F:zinc ion binding"/>
    <property type="evidence" value="ECO:0007669"/>
    <property type="project" value="TreeGrafter"/>
</dbReference>
<evidence type="ECO:0000313" key="5">
    <source>
        <dbReference type="WBParaSite" id="ASIM_0001988001-mRNA-1"/>
    </source>
</evidence>
<evidence type="ECO:0000259" key="2">
    <source>
        <dbReference type="Pfam" id="PF11838"/>
    </source>
</evidence>
<dbReference type="EMBL" id="UYRR01036942">
    <property type="protein sequence ID" value="VDK68510.1"/>
    <property type="molecule type" value="Genomic_DNA"/>
</dbReference>
<dbReference type="GO" id="GO:0043171">
    <property type="term" value="P:peptide catabolic process"/>
    <property type="evidence" value="ECO:0007669"/>
    <property type="project" value="TreeGrafter"/>
</dbReference>
<gene>
    <name evidence="3" type="ORF">ASIM_LOCUS19269</name>
</gene>
<protein>
    <submittedName>
        <fullName evidence="5">ERAP1_C domain-containing protein</fullName>
    </submittedName>
</protein>
<evidence type="ECO:0000256" key="1">
    <source>
        <dbReference type="ARBA" id="ARBA00010136"/>
    </source>
</evidence>
<dbReference type="OrthoDB" id="5868348at2759"/>
<keyword evidence="4" id="KW-1185">Reference proteome</keyword>
<evidence type="ECO:0000313" key="3">
    <source>
        <dbReference type="EMBL" id="VDK68510.1"/>
    </source>
</evidence>